<comment type="catalytic activity">
    <reaction evidence="11">
        <text>[GlcNAc-(1-&gt;4)-Mur2Ac(oyl-L-Ala-gamma-D-Glu-L-Lys-D-Ala-D-Ala)](n)-di-trans,octa-cis-undecaprenyl diphosphate + beta-D-GlcNAc-(1-&gt;4)-Mur2Ac(oyl-L-Ala-gamma-D-Glu-L-Lys-D-Ala-D-Ala)-di-trans,octa-cis-undecaprenyl diphosphate = [GlcNAc-(1-&gt;4)-Mur2Ac(oyl-L-Ala-gamma-D-Glu-L-Lys-D-Ala-D-Ala)](n+1)-di-trans,octa-cis-undecaprenyl diphosphate + di-trans,octa-cis-undecaprenyl diphosphate + H(+)</text>
        <dbReference type="Rhea" id="RHEA:23708"/>
        <dbReference type="Rhea" id="RHEA-COMP:9602"/>
        <dbReference type="Rhea" id="RHEA-COMP:9603"/>
        <dbReference type="ChEBI" id="CHEBI:15378"/>
        <dbReference type="ChEBI" id="CHEBI:58405"/>
        <dbReference type="ChEBI" id="CHEBI:60033"/>
        <dbReference type="ChEBI" id="CHEBI:78435"/>
        <dbReference type="EC" id="2.4.99.28"/>
    </reaction>
</comment>
<keyword evidence="5 11" id="KW-0812">Transmembrane</keyword>
<comment type="pathway">
    <text evidence="11">Cell wall biogenesis; peptidoglycan biosynthesis.</text>
</comment>
<evidence type="ECO:0000256" key="9">
    <source>
        <dbReference type="ARBA" id="ARBA00023136"/>
    </source>
</evidence>
<comment type="subcellular location">
    <subcellularLocation>
        <location evidence="11">Cell inner membrane</location>
        <topology evidence="11">Multi-pass membrane protein</topology>
    </subcellularLocation>
    <subcellularLocation>
        <location evidence="1">Membrane</location>
        <topology evidence="1">Multi-pass membrane protein</topology>
    </subcellularLocation>
</comment>
<evidence type="ECO:0000256" key="2">
    <source>
        <dbReference type="ARBA" id="ARBA00022475"/>
    </source>
</evidence>
<dbReference type="GO" id="GO:0071555">
    <property type="term" value="P:cell wall organization"/>
    <property type="evidence" value="ECO:0007669"/>
    <property type="project" value="UniProtKB-KW"/>
</dbReference>
<keyword evidence="7 11" id="KW-0573">Peptidoglycan synthesis</keyword>
<dbReference type="PROSITE" id="PS00428">
    <property type="entry name" value="FTSW_RODA_SPOVE"/>
    <property type="match status" value="1"/>
</dbReference>
<dbReference type="UniPathway" id="UPA00219"/>
<dbReference type="NCBIfam" id="TIGR02210">
    <property type="entry name" value="rodA_shape"/>
    <property type="match status" value="1"/>
</dbReference>
<feature type="transmembrane region" description="Helical" evidence="11">
    <location>
        <begin position="182"/>
        <end position="201"/>
    </location>
</feature>
<feature type="transmembrane region" description="Helical" evidence="11">
    <location>
        <begin position="383"/>
        <end position="405"/>
    </location>
</feature>
<feature type="transmembrane region" description="Helical" evidence="11">
    <location>
        <begin position="116"/>
        <end position="135"/>
    </location>
</feature>
<proteinExistence type="inferred from homology"/>
<dbReference type="GO" id="GO:0051301">
    <property type="term" value="P:cell division"/>
    <property type="evidence" value="ECO:0007669"/>
    <property type="project" value="InterPro"/>
</dbReference>
<organism evidence="12">
    <name type="scientific">Candidatus Kentrum sp. DK</name>
    <dbReference type="NCBI Taxonomy" id="2126562"/>
    <lineage>
        <taxon>Bacteria</taxon>
        <taxon>Pseudomonadati</taxon>
        <taxon>Pseudomonadota</taxon>
        <taxon>Gammaproteobacteria</taxon>
        <taxon>Candidatus Kentrum</taxon>
    </lineage>
</organism>
<keyword evidence="9 11" id="KW-0472">Membrane</keyword>
<feature type="transmembrane region" description="Helical" evidence="11">
    <location>
        <begin position="147"/>
        <end position="170"/>
    </location>
</feature>
<feature type="transmembrane region" description="Helical" evidence="11">
    <location>
        <begin position="90"/>
        <end position="109"/>
    </location>
</feature>
<evidence type="ECO:0000256" key="11">
    <source>
        <dbReference type="HAMAP-Rule" id="MF_02079"/>
    </source>
</evidence>
<evidence type="ECO:0000256" key="7">
    <source>
        <dbReference type="ARBA" id="ARBA00022984"/>
    </source>
</evidence>
<comment type="function">
    <text evidence="11">Peptidoglycan polymerase that is essential for cell wall elongation.</text>
</comment>
<keyword evidence="10 11" id="KW-0961">Cell wall biogenesis/degradation</keyword>
<feature type="transmembrane region" description="Helical" evidence="11">
    <location>
        <begin position="59"/>
        <end position="84"/>
    </location>
</feature>
<keyword evidence="11" id="KW-0997">Cell inner membrane</keyword>
<keyword evidence="6 11" id="KW-0133">Cell shape</keyword>
<feature type="transmembrane region" description="Helical" evidence="11">
    <location>
        <begin position="229"/>
        <end position="247"/>
    </location>
</feature>
<dbReference type="GO" id="GO:0009252">
    <property type="term" value="P:peptidoglycan biosynthetic process"/>
    <property type="evidence" value="ECO:0007669"/>
    <property type="project" value="UniProtKB-UniRule"/>
</dbReference>
<evidence type="ECO:0000256" key="1">
    <source>
        <dbReference type="ARBA" id="ARBA00004141"/>
    </source>
</evidence>
<evidence type="ECO:0000256" key="8">
    <source>
        <dbReference type="ARBA" id="ARBA00022989"/>
    </source>
</evidence>
<dbReference type="EMBL" id="CAADEX010000001">
    <property type="protein sequence ID" value="VFJ42409.1"/>
    <property type="molecule type" value="Genomic_DNA"/>
</dbReference>
<accession>A0A450RTF4</accession>
<gene>
    <name evidence="11" type="primary">mrdB</name>
    <name evidence="11" type="synonym">rodA</name>
    <name evidence="12" type="ORF">BECKDK2373B_GA0170837_100132</name>
</gene>
<dbReference type="EC" id="2.4.99.28" evidence="11"/>
<dbReference type="PANTHER" id="PTHR30474">
    <property type="entry name" value="CELL CYCLE PROTEIN"/>
    <property type="match status" value="1"/>
</dbReference>
<evidence type="ECO:0000313" key="12">
    <source>
        <dbReference type="EMBL" id="VFJ42409.1"/>
    </source>
</evidence>
<keyword evidence="8 11" id="KW-1133">Transmembrane helix</keyword>
<comment type="similarity">
    <text evidence="11">Belongs to the SEDS family. MrdB/RodA subfamily.</text>
</comment>
<feature type="transmembrane region" description="Helical" evidence="11">
    <location>
        <begin position="317"/>
        <end position="338"/>
    </location>
</feature>
<evidence type="ECO:0000256" key="5">
    <source>
        <dbReference type="ARBA" id="ARBA00022692"/>
    </source>
</evidence>
<sequence>MDGWMDGWMEKHCFFSIHVTNKKSRTYSVRLYAQGRKTGMRLITAENTKSRFAHRSQRFHLDLPLCSGLLALSIIGLIVLYSASGQDLQFVARHGARVGMAFLLMVAVAQITPHLFFYWTPWLYLLGILLLILVLTVGETGGGAQRWLHLGIVDFQPSEMVKVIVLMMIARFLVDKALPPRVHHVIGALLLALVPTVLVAWEPDLGTASIILCAGGFVIFFAGIGWRFALTIGGIATACAPFLWFLMMHDYQRQRILTLFNPEQDPLGAGYHIIQSKIAIGSGGPFGKGWLNGTQSQLDFIPQRATDFVFSVLSEEFGLLGIGILFTLYLFVIFRGLYLVLNTQELFGRLFGGGLIMTFFLYVFINIGMVSGLLPVVGVPLPLISYGGSSLITLLVAFGILMSVYTHRRLLSN</sequence>
<evidence type="ECO:0000256" key="4">
    <source>
        <dbReference type="ARBA" id="ARBA00022679"/>
    </source>
</evidence>
<keyword evidence="2 11" id="KW-1003">Cell membrane</keyword>
<evidence type="ECO:0000256" key="6">
    <source>
        <dbReference type="ARBA" id="ARBA00022960"/>
    </source>
</evidence>
<dbReference type="GO" id="GO:0005886">
    <property type="term" value="C:plasma membrane"/>
    <property type="evidence" value="ECO:0007669"/>
    <property type="project" value="UniProtKB-SubCell"/>
</dbReference>
<feature type="transmembrane region" description="Helical" evidence="11">
    <location>
        <begin position="207"/>
        <end position="224"/>
    </location>
</feature>
<evidence type="ECO:0000256" key="3">
    <source>
        <dbReference type="ARBA" id="ARBA00022676"/>
    </source>
</evidence>
<dbReference type="GO" id="GO:0008360">
    <property type="term" value="P:regulation of cell shape"/>
    <property type="evidence" value="ECO:0007669"/>
    <property type="project" value="UniProtKB-KW"/>
</dbReference>
<keyword evidence="4 11" id="KW-0808">Transferase</keyword>
<keyword evidence="3 11" id="KW-0328">Glycosyltransferase</keyword>
<dbReference type="InterPro" id="IPR018365">
    <property type="entry name" value="Cell_cycle_FtsW-rel_CS"/>
</dbReference>
<dbReference type="Pfam" id="PF01098">
    <property type="entry name" value="FTSW_RODA_SPOVE"/>
    <property type="match status" value="1"/>
</dbReference>
<reference evidence="12" key="1">
    <citation type="submission" date="2019-02" db="EMBL/GenBank/DDBJ databases">
        <authorList>
            <person name="Gruber-Vodicka R. H."/>
            <person name="Seah K. B. B."/>
        </authorList>
    </citation>
    <scope>NUCLEOTIDE SEQUENCE</scope>
    <source>
        <strain evidence="12">BECK_DK47</strain>
    </source>
</reference>
<dbReference type="GO" id="GO:0032153">
    <property type="term" value="C:cell division site"/>
    <property type="evidence" value="ECO:0007669"/>
    <property type="project" value="TreeGrafter"/>
</dbReference>
<dbReference type="InterPro" id="IPR011923">
    <property type="entry name" value="RodA/MrdB"/>
</dbReference>
<dbReference type="InterPro" id="IPR001182">
    <property type="entry name" value="FtsW/RodA"/>
</dbReference>
<name>A0A450RTF4_9GAMM</name>
<dbReference type="GO" id="GO:0015648">
    <property type="term" value="F:lipid-linked peptidoglycan transporter activity"/>
    <property type="evidence" value="ECO:0007669"/>
    <property type="project" value="TreeGrafter"/>
</dbReference>
<evidence type="ECO:0000256" key="10">
    <source>
        <dbReference type="ARBA" id="ARBA00023316"/>
    </source>
</evidence>
<protein>
    <recommendedName>
        <fullName evidence="11">Peptidoglycan glycosyltransferase MrdB</fullName>
        <shortName evidence="11">PGT</shortName>
        <ecNumber evidence="11">2.4.99.28</ecNumber>
    </recommendedName>
    <alternativeName>
        <fullName evidence="11">Cell elongation protein RodA</fullName>
    </alternativeName>
    <alternativeName>
        <fullName evidence="11">Cell wall polymerase</fullName>
    </alternativeName>
    <alternativeName>
        <fullName evidence="11">Peptidoglycan polymerase</fullName>
        <shortName evidence="11">PG polymerase</shortName>
    </alternativeName>
</protein>
<dbReference type="PANTHER" id="PTHR30474:SF1">
    <property type="entry name" value="PEPTIDOGLYCAN GLYCOSYLTRANSFERASE MRDB"/>
    <property type="match status" value="1"/>
</dbReference>
<dbReference type="HAMAP" id="MF_02079">
    <property type="entry name" value="PGT_RodA"/>
    <property type="match status" value="1"/>
</dbReference>
<feature type="transmembrane region" description="Helical" evidence="11">
    <location>
        <begin position="350"/>
        <end position="377"/>
    </location>
</feature>
<dbReference type="GO" id="GO:0008955">
    <property type="term" value="F:peptidoglycan glycosyltransferase activity"/>
    <property type="evidence" value="ECO:0007669"/>
    <property type="project" value="UniProtKB-UniRule"/>
</dbReference>
<dbReference type="AlphaFoldDB" id="A0A450RTF4"/>